<feature type="region of interest" description="Disordered" evidence="1">
    <location>
        <begin position="209"/>
        <end position="292"/>
    </location>
</feature>
<feature type="compositionally biased region" description="Polar residues" evidence="1">
    <location>
        <begin position="280"/>
        <end position="292"/>
    </location>
</feature>
<comment type="caution">
    <text evidence="2">The sequence shown here is derived from an EMBL/GenBank/DDBJ whole genome shotgun (WGS) entry which is preliminary data.</text>
</comment>
<dbReference type="Pfam" id="PF17819">
    <property type="entry name" value="Tex55"/>
    <property type="match status" value="1"/>
</dbReference>
<dbReference type="EMBL" id="VXIV02000780">
    <property type="protein sequence ID" value="KAF6036093.1"/>
    <property type="molecule type" value="Genomic_DNA"/>
</dbReference>
<keyword evidence="3" id="KW-1185">Reference proteome</keyword>
<dbReference type="CDD" id="cd22975">
    <property type="entry name" value="DD_TEX55"/>
    <property type="match status" value="1"/>
</dbReference>
<feature type="compositionally biased region" description="Basic and acidic residues" evidence="1">
    <location>
        <begin position="264"/>
        <end position="279"/>
    </location>
</feature>
<accession>A0A7J7KD37</accession>
<dbReference type="InterPro" id="IPR048377">
    <property type="entry name" value="TEX55_DD"/>
</dbReference>
<reference evidence="2" key="1">
    <citation type="submission" date="2020-06" db="EMBL/GenBank/DDBJ databases">
        <title>Draft genome of Bugula neritina, a colonial animal packing powerful symbionts and potential medicines.</title>
        <authorList>
            <person name="Rayko M."/>
        </authorList>
    </citation>
    <scope>NUCLEOTIDE SEQUENCE [LARGE SCALE GENOMIC DNA]</scope>
    <source>
        <strain evidence="2">Kwan_BN1</strain>
    </source>
</reference>
<name>A0A7J7KD37_BUGNE</name>
<sequence length="292" mass="32692">MSDAASTGDKHPHSSTSEILKIAKDFSFDQKISVVQSILSSIPRERQAPWNNQRVKKNSNFASKQITQTGVTPTVETETTLLSSRLEKNISRDGTTANESFNEQLDKRQVTEKFSLVGESISTCLQTQQPPLVDPYEKSMKYYEKHMILNNFQHMTAKLALRRPEDALQFMIDWCKQMQIRQADQQLKSKALYEDNKIDVYDEDGGEAEQISKNAIPSGAKSEAESGLKSETQSITKNETELVVTTSKDKDDSGLGGAMSSMLSDKHTSQEMWSDKKSQDTSTSESNFLPTS</sequence>
<protein>
    <submittedName>
        <fullName evidence="2">Uncharacterized protein</fullName>
    </submittedName>
</protein>
<dbReference type="InterPro" id="IPR040760">
    <property type="entry name" value="Tex55"/>
</dbReference>
<dbReference type="AlphaFoldDB" id="A0A7J7KD37"/>
<proteinExistence type="predicted"/>
<organism evidence="2 3">
    <name type="scientific">Bugula neritina</name>
    <name type="common">Brown bryozoan</name>
    <name type="synonym">Sertularia neritina</name>
    <dbReference type="NCBI Taxonomy" id="10212"/>
    <lineage>
        <taxon>Eukaryota</taxon>
        <taxon>Metazoa</taxon>
        <taxon>Spiralia</taxon>
        <taxon>Lophotrochozoa</taxon>
        <taxon>Bryozoa</taxon>
        <taxon>Gymnolaemata</taxon>
        <taxon>Cheilostomatida</taxon>
        <taxon>Flustrina</taxon>
        <taxon>Buguloidea</taxon>
        <taxon>Bugulidae</taxon>
        <taxon>Bugula</taxon>
    </lineage>
</organism>
<gene>
    <name evidence="2" type="ORF">EB796_005592</name>
</gene>
<evidence type="ECO:0000256" key="1">
    <source>
        <dbReference type="SAM" id="MobiDB-lite"/>
    </source>
</evidence>
<dbReference type="Proteomes" id="UP000593567">
    <property type="component" value="Unassembled WGS sequence"/>
</dbReference>
<evidence type="ECO:0000313" key="3">
    <source>
        <dbReference type="Proteomes" id="UP000593567"/>
    </source>
</evidence>
<dbReference type="OrthoDB" id="522106at2759"/>
<evidence type="ECO:0000313" key="2">
    <source>
        <dbReference type="EMBL" id="KAF6036093.1"/>
    </source>
</evidence>